<organism evidence="2 3">
    <name type="scientific">Phytophthora rubi</name>
    <dbReference type="NCBI Taxonomy" id="129364"/>
    <lineage>
        <taxon>Eukaryota</taxon>
        <taxon>Sar</taxon>
        <taxon>Stramenopiles</taxon>
        <taxon>Oomycota</taxon>
        <taxon>Peronosporomycetes</taxon>
        <taxon>Peronosporales</taxon>
        <taxon>Peronosporaceae</taxon>
        <taxon>Phytophthora</taxon>
    </lineage>
</organism>
<dbReference type="PANTHER" id="PTHR22931">
    <property type="entry name" value="PHOSPHOENOLPYRUVATE DIKINASE-RELATED"/>
    <property type="match status" value="1"/>
</dbReference>
<proteinExistence type="predicted"/>
<dbReference type="SUPFAM" id="SSF51621">
    <property type="entry name" value="Phosphoenolpyruvate/pyruvate domain"/>
    <property type="match status" value="1"/>
</dbReference>
<dbReference type="InterPro" id="IPR010121">
    <property type="entry name" value="Pyruvate_phosphate_dikinase"/>
</dbReference>
<dbReference type="InterPro" id="IPR000121">
    <property type="entry name" value="PEP_util_C"/>
</dbReference>
<dbReference type="InterPro" id="IPR015813">
    <property type="entry name" value="Pyrv/PenolPyrv_kinase-like_dom"/>
</dbReference>
<evidence type="ECO:0000313" key="2">
    <source>
        <dbReference type="EMBL" id="KAE9041017.1"/>
    </source>
</evidence>
<evidence type="ECO:0000313" key="3">
    <source>
        <dbReference type="Proteomes" id="UP000429607"/>
    </source>
</evidence>
<sequence>MPYVCGCSTLPIDANGRLMRVGTTRDAEDVLREGDYIGFSSLCEPLSKEMKVSKALVQSRMSGLKEANPMMGVRGSRLGIDHHGHADQGYRGGVAGEGISVHLHIMILLVGSFEELEQEVKLVKAVV</sequence>
<dbReference type="GO" id="GO:0050242">
    <property type="term" value="F:pyruvate, phosphate dikinase activity"/>
    <property type="evidence" value="ECO:0007669"/>
    <property type="project" value="InterPro"/>
</dbReference>
<dbReference type="Pfam" id="PF02896">
    <property type="entry name" value="PEP-utilizers_C"/>
    <property type="match status" value="1"/>
</dbReference>
<accession>A0A6A3NKT2</accession>
<feature type="domain" description="PEP-utilising enzyme C-terminal" evidence="1">
    <location>
        <begin position="61"/>
        <end position="125"/>
    </location>
</feature>
<dbReference type="Proteomes" id="UP000429607">
    <property type="component" value="Unassembled WGS sequence"/>
</dbReference>
<dbReference type="Gene3D" id="3.20.20.60">
    <property type="entry name" value="Phosphoenolpyruvate-binding domains"/>
    <property type="match status" value="1"/>
</dbReference>
<dbReference type="InterPro" id="IPR040442">
    <property type="entry name" value="Pyrv_kinase-like_dom_sf"/>
</dbReference>
<comment type="caution">
    <text evidence="2">The sequence shown here is derived from an EMBL/GenBank/DDBJ whole genome shotgun (WGS) entry which is preliminary data.</text>
</comment>
<gene>
    <name evidence="2" type="ORF">PR001_g6814</name>
</gene>
<evidence type="ECO:0000259" key="1">
    <source>
        <dbReference type="Pfam" id="PF02896"/>
    </source>
</evidence>
<reference evidence="2 3" key="1">
    <citation type="submission" date="2018-09" db="EMBL/GenBank/DDBJ databases">
        <title>Genomic investigation of the strawberry pathogen Phytophthora fragariae indicates pathogenicity is determined by transcriptional variation in three key races.</title>
        <authorList>
            <person name="Adams T.M."/>
            <person name="Armitage A.D."/>
            <person name="Sobczyk M.K."/>
            <person name="Bates H.J."/>
            <person name="Dunwell J.M."/>
            <person name="Nellist C.F."/>
            <person name="Harrison R.J."/>
        </authorList>
    </citation>
    <scope>NUCLEOTIDE SEQUENCE [LARGE SCALE GENOMIC DNA]</scope>
    <source>
        <strain evidence="2 3">SCRP249</strain>
    </source>
</reference>
<protein>
    <recommendedName>
        <fullName evidence="1">PEP-utilising enzyme C-terminal domain-containing protein</fullName>
    </recommendedName>
</protein>
<name>A0A6A3NKT2_9STRA</name>
<dbReference type="AlphaFoldDB" id="A0A6A3NKT2"/>
<dbReference type="EMBL" id="QXFV01000327">
    <property type="protein sequence ID" value="KAE9041017.1"/>
    <property type="molecule type" value="Genomic_DNA"/>
</dbReference>
<dbReference type="PANTHER" id="PTHR22931:SF9">
    <property type="entry name" value="PYRUVATE, PHOSPHATE DIKINASE 1, CHLOROPLASTIC"/>
    <property type="match status" value="1"/>
</dbReference>